<dbReference type="Proteomes" id="UP001162164">
    <property type="component" value="Unassembled WGS sequence"/>
</dbReference>
<accession>A0ABQ9IVP2</accession>
<evidence type="ECO:0000313" key="2">
    <source>
        <dbReference type="Proteomes" id="UP001162164"/>
    </source>
</evidence>
<reference evidence="1" key="1">
    <citation type="journal article" date="2023" name="Insect Mol. Biol.">
        <title>Genome sequencing provides insights into the evolution of gene families encoding plant cell wall-degrading enzymes in longhorned beetles.</title>
        <authorList>
            <person name="Shin N.R."/>
            <person name="Okamura Y."/>
            <person name="Kirsch R."/>
            <person name="Pauchet Y."/>
        </authorList>
    </citation>
    <scope>NUCLEOTIDE SEQUENCE</scope>
    <source>
        <strain evidence="1">MMC_N1</strain>
    </source>
</reference>
<protein>
    <submittedName>
        <fullName evidence="1">Uncharacterized protein</fullName>
    </submittedName>
</protein>
<proteinExistence type="predicted"/>
<keyword evidence="2" id="KW-1185">Reference proteome</keyword>
<gene>
    <name evidence="1" type="ORF">NQ317_002597</name>
</gene>
<name>A0ABQ9IVP2_9CUCU</name>
<comment type="caution">
    <text evidence="1">The sequence shown here is derived from an EMBL/GenBank/DDBJ whole genome shotgun (WGS) entry which is preliminary data.</text>
</comment>
<organism evidence="1 2">
    <name type="scientific">Molorchus minor</name>
    <dbReference type="NCBI Taxonomy" id="1323400"/>
    <lineage>
        <taxon>Eukaryota</taxon>
        <taxon>Metazoa</taxon>
        <taxon>Ecdysozoa</taxon>
        <taxon>Arthropoda</taxon>
        <taxon>Hexapoda</taxon>
        <taxon>Insecta</taxon>
        <taxon>Pterygota</taxon>
        <taxon>Neoptera</taxon>
        <taxon>Endopterygota</taxon>
        <taxon>Coleoptera</taxon>
        <taxon>Polyphaga</taxon>
        <taxon>Cucujiformia</taxon>
        <taxon>Chrysomeloidea</taxon>
        <taxon>Cerambycidae</taxon>
        <taxon>Lamiinae</taxon>
        <taxon>Monochamini</taxon>
        <taxon>Molorchus</taxon>
    </lineage>
</organism>
<sequence length="81" mass="8800">MTTIAVLFEALDQPVICNGVSAVFYGVWVEELRLTLIGADIAGKLYTGKKICPEMRAGGDRNVARLDFDGQDTLEKPPTCP</sequence>
<dbReference type="EMBL" id="JAPWTJ010002271">
    <property type="protein sequence ID" value="KAJ8966920.1"/>
    <property type="molecule type" value="Genomic_DNA"/>
</dbReference>
<evidence type="ECO:0000313" key="1">
    <source>
        <dbReference type="EMBL" id="KAJ8966920.1"/>
    </source>
</evidence>